<dbReference type="PANTHER" id="PTHR42781:SF4">
    <property type="entry name" value="SPERMIDINE_PUTRESCINE IMPORT ATP-BINDING PROTEIN POTA"/>
    <property type="match status" value="1"/>
</dbReference>
<evidence type="ECO:0000256" key="1">
    <source>
        <dbReference type="ARBA" id="ARBA00022448"/>
    </source>
</evidence>
<dbReference type="STRING" id="35622.SAMN04489764_2804"/>
<dbReference type="Pfam" id="PF00005">
    <property type="entry name" value="ABC_tran"/>
    <property type="match status" value="1"/>
</dbReference>
<evidence type="ECO:0000313" key="6">
    <source>
        <dbReference type="Proteomes" id="UP000217103"/>
    </source>
</evidence>
<dbReference type="PROSITE" id="PS00211">
    <property type="entry name" value="ABC_TRANSPORTER_1"/>
    <property type="match status" value="1"/>
</dbReference>
<sequence length="349" mass="38515">MIRLENIQITFGDFVAIPGLDLEVEEGEFFTLLGPSGCGKTTALRTLAGFVQPTAGEVYIDGKAVTHLPGDKRQVGMVFQNYALFPSMNAWENIAFGLKARKTPKDERDRRVAEIARRMDLPDELLHRNLAELSGGQQQRVAIARALVLRPKILLMDEPLSNLDAKLRHQLRGQLKELQTRFGITTVYVTHDQDEALTLSDRIAVLNKGRVEQVGTPEEVYDRSATEFVCTFVGDSSRLTAEFVRHLNAAGAAIPEGVSYLRTEKVSLVPVPGARATVEGVVRRRTYHGMHSTYTVEAHGAQVKVVQKEDGAPRRQPGEKVTLYLDPAHVLTYPKDTSTAADSEQAVAS</sequence>
<name>A0A1H1F5U0_9ACTN</name>
<organism evidence="5 6">
    <name type="scientific">Thermostaphylospora chromogena</name>
    <dbReference type="NCBI Taxonomy" id="35622"/>
    <lineage>
        <taxon>Bacteria</taxon>
        <taxon>Bacillati</taxon>
        <taxon>Actinomycetota</taxon>
        <taxon>Actinomycetes</taxon>
        <taxon>Streptosporangiales</taxon>
        <taxon>Thermomonosporaceae</taxon>
        <taxon>Thermostaphylospora</taxon>
    </lineage>
</organism>
<evidence type="ECO:0000313" key="5">
    <source>
        <dbReference type="EMBL" id="SDQ96301.1"/>
    </source>
</evidence>
<evidence type="ECO:0000259" key="4">
    <source>
        <dbReference type="PROSITE" id="PS50893"/>
    </source>
</evidence>
<dbReference type="InterPro" id="IPR003439">
    <property type="entry name" value="ABC_transporter-like_ATP-bd"/>
</dbReference>
<keyword evidence="1" id="KW-0813">Transport</keyword>
<keyword evidence="3 5" id="KW-0067">ATP-binding</keyword>
<dbReference type="GO" id="GO:0016887">
    <property type="term" value="F:ATP hydrolysis activity"/>
    <property type="evidence" value="ECO:0007669"/>
    <property type="project" value="InterPro"/>
</dbReference>
<dbReference type="PANTHER" id="PTHR42781">
    <property type="entry name" value="SPERMIDINE/PUTRESCINE IMPORT ATP-BINDING PROTEIN POTA"/>
    <property type="match status" value="1"/>
</dbReference>
<feature type="domain" description="ABC transporter" evidence="4">
    <location>
        <begin position="2"/>
        <end position="233"/>
    </location>
</feature>
<accession>A0A1H1F5U0</accession>
<dbReference type="Pfam" id="PF08402">
    <property type="entry name" value="TOBE_2"/>
    <property type="match status" value="1"/>
</dbReference>
<protein>
    <submittedName>
        <fullName evidence="5">Iron(III) transport system ATP-binding protein</fullName>
    </submittedName>
</protein>
<proteinExistence type="predicted"/>
<dbReference type="InterPro" id="IPR008995">
    <property type="entry name" value="Mo/tungstate-bd_C_term_dom"/>
</dbReference>
<dbReference type="GO" id="GO:0140359">
    <property type="term" value="F:ABC-type transporter activity"/>
    <property type="evidence" value="ECO:0007669"/>
    <property type="project" value="UniProtKB-ARBA"/>
</dbReference>
<dbReference type="GO" id="GO:0005524">
    <property type="term" value="F:ATP binding"/>
    <property type="evidence" value="ECO:0007669"/>
    <property type="project" value="UniProtKB-KW"/>
</dbReference>
<keyword evidence="2" id="KW-0547">Nucleotide-binding</keyword>
<keyword evidence="6" id="KW-1185">Reference proteome</keyword>
<dbReference type="InterPro" id="IPR003593">
    <property type="entry name" value="AAA+_ATPase"/>
</dbReference>
<reference evidence="5 6" key="1">
    <citation type="submission" date="2016-10" db="EMBL/GenBank/DDBJ databases">
        <authorList>
            <person name="de Groot N.N."/>
        </authorList>
    </citation>
    <scope>NUCLEOTIDE SEQUENCE [LARGE SCALE GENOMIC DNA]</scope>
    <source>
        <strain evidence="5 6">DSM 43794</strain>
    </source>
</reference>
<dbReference type="OrthoDB" id="7838608at2"/>
<dbReference type="AlphaFoldDB" id="A0A1H1F5U0"/>
<dbReference type="PROSITE" id="PS50893">
    <property type="entry name" value="ABC_TRANSPORTER_2"/>
    <property type="match status" value="1"/>
</dbReference>
<dbReference type="EMBL" id="FNKK01000002">
    <property type="protein sequence ID" value="SDQ96301.1"/>
    <property type="molecule type" value="Genomic_DNA"/>
</dbReference>
<dbReference type="RefSeq" id="WP_093259438.1">
    <property type="nucleotide sequence ID" value="NZ_FNKK01000002.1"/>
</dbReference>
<gene>
    <name evidence="5" type="ORF">SAMN04489764_2804</name>
</gene>
<evidence type="ECO:0000256" key="2">
    <source>
        <dbReference type="ARBA" id="ARBA00022741"/>
    </source>
</evidence>
<dbReference type="InterPro" id="IPR017871">
    <property type="entry name" value="ABC_transporter-like_CS"/>
</dbReference>
<evidence type="ECO:0000256" key="3">
    <source>
        <dbReference type="ARBA" id="ARBA00022840"/>
    </source>
</evidence>
<dbReference type="Proteomes" id="UP000217103">
    <property type="component" value="Unassembled WGS sequence"/>
</dbReference>
<dbReference type="InterPro" id="IPR013611">
    <property type="entry name" value="Transp-assoc_OB_typ2"/>
</dbReference>
<dbReference type="SUPFAM" id="SSF52540">
    <property type="entry name" value="P-loop containing nucleoside triphosphate hydrolases"/>
    <property type="match status" value="1"/>
</dbReference>
<dbReference type="SUPFAM" id="SSF50331">
    <property type="entry name" value="MOP-like"/>
    <property type="match status" value="1"/>
</dbReference>
<dbReference type="Gene3D" id="3.40.50.300">
    <property type="entry name" value="P-loop containing nucleotide triphosphate hydrolases"/>
    <property type="match status" value="1"/>
</dbReference>
<dbReference type="GO" id="GO:0043190">
    <property type="term" value="C:ATP-binding cassette (ABC) transporter complex"/>
    <property type="evidence" value="ECO:0007669"/>
    <property type="project" value="InterPro"/>
</dbReference>
<dbReference type="InterPro" id="IPR050093">
    <property type="entry name" value="ABC_SmlMolc_Importer"/>
</dbReference>
<dbReference type="SMART" id="SM00382">
    <property type="entry name" value="AAA"/>
    <property type="match status" value="1"/>
</dbReference>
<dbReference type="FunFam" id="3.40.50.300:FF:000042">
    <property type="entry name" value="Maltose/maltodextrin ABC transporter, ATP-binding protein"/>
    <property type="match status" value="1"/>
</dbReference>
<dbReference type="InterPro" id="IPR027417">
    <property type="entry name" value="P-loop_NTPase"/>
</dbReference>